<comment type="caution">
    <text evidence="1">The sequence shown here is derived from an EMBL/GenBank/DDBJ whole genome shotgun (WGS) entry which is preliminary data.</text>
</comment>
<keyword evidence="2" id="KW-1185">Reference proteome</keyword>
<dbReference type="Gene3D" id="3.80.10.10">
    <property type="entry name" value="Ribonuclease Inhibitor"/>
    <property type="match status" value="1"/>
</dbReference>
<name>A0AA38UE25_9AGAR</name>
<dbReference type="SUPFAM" id="SSF52047">
    <property type="entry name" value="RNI-like"/>
    <property type="match status" value="1"/>
</dbReference>
<sequence length="381" mass="43144">MSPPSVFPPEIYDRIIDEVSSSKEALSACSLVERSWIPRSRSHMFRDINFTTPESTETTRTKQRQLTPGGSRHTDAFQQHVASNADVASYARRLVLTLTSSGNIASDIPQASELLNLHSLTLRCSNIIIYAVNDAVLTRLLSFIRHNQHLEYIALYSLVIDPSAFDVFINCISIRAPRLQSLHLHSVWGPDWTPTAGWSQRGGRLSQSTHHHRVRSLTKLCVSHCESGAISTFLAAFDLQSLERLALINLDWDTCMSLVVASSSSTTLAHFTLDLSNLRRLPSDIFTYLAKVHTVQLVLKHFSDASNVLQQLRRAAYQRALTLKRLHLQFRRYPIPSDPMIDSAARELEDDFRLRVSIGFEKTEGTSESMDAWWIHEAERY</sequence>
<proteinExistence type="predicted"/>
<dbReference type="AlphaFoldDB" id="A0AA38UE25"/>
<protein>
    <submittedName>
        <fullName evidence="1">Uncharacterized protein</fullName>
    </submittedName>
</protein>
<dbReference type="Proteomes" id="UP001163846">
    <property type="component" value="Unassembled WGS sequence"/>
</dbReference>
<gene>
    <name evidence="1" type="ORF">F5878DRAFT_620721</name>
</gene>
<accession>A0AA38UE25</accession>
<reference evidence="1" key="1">
    <citation type="submission" date="2022-08" db="EMBL/GenBank/DDBJ databases">
        <authorList>
            <consortium name="DOE Joint Genome Institute"/>
            <person name="Min B."/>
            <person name="Riley R."/>
            <person name="Sierra-Patev S."/>
            <person name="Naranjo-Ortiz M."/>
            <person name="Looney B."/>
            <person name="Konkel Z."/>
            <person name="Slot J.C."/>
            <person name="Sakamoto Y."/>
            <person name="Steenwyk J.L."/>
            <person name="Rokas A."/>
            <person name="Carro J."/>
            <person name="Camarero S."/>
            <person name="Ferreira P."/>
            <person name="Molpeceres G."/>
            <person name="Ruiz-Duenas F.J."/>
            <person name="Serrano A."/>
            <person name="Henrissat B."/>
            <person name="Drula E."/>
            <person name="Hughes K.W."/>
            <person name="Mata J.L."/>
            <person name="Ishikawa N.K."/>
            <person name="Vargas-Isla R."/>
            <person name="Ushijima S."/>
            <person name="Smith C.A."/>
            <person name="Ahrendt S."/>
            <person name="Andreopoulos W."/>
            <person name="He G."/>
            <person name="Labutti K."/>
            <person name="Lipzen A."/>
            <person name="Ng V."/>
            <person name="Sandor L."/>
            <person name="Barry K."/>
            <person name="Martinez A.T."/>
            <person name="Xiao Y."/>
            <person name="Gibbons J.G."/>
            <person name="Terashima K."/>
            <person name="Hibbett D.S."/>
            <person name="Grigoriev I.V."/>
        </authorList>
    </citation>
    <scope>NUCLEOTIDE SEQUENCE</scope>
    <source>
        <strain evidence="1">TFB9207</strain>
    </source>
</reference>
<organism evidence="1 2">
    <name type="scientific">Lentinula raphanica</name>
    <dbReference type="NCBI Taxonomy" id="153919"/>
    <lineage>
        <taxon>Eukaryota</taxon>
        <taxon>Fungi</taxon>
        <taxon>Dikarya</taxon>
        <taxon>Basidiomycota</taxon>
        <taxon>Agaricomycotina</taxon>
        <taxon>Agaricomycetes</taxon>
        <taxon>Agaricomycetidae</taxon>
        <taxon>Agaricales</taxon>
        <taxon>Marasmiineae</taxon>
        <taxon>Omphalotaceae</taxon>
        <taxon>Lentinula</taxon>
    </lineage>
</organism>
<dbReference type="InterPro" id="IPR032675">
    <property type="entry name" value="LRR_dom_sf"/>
</dbReference>
<evidence type="ECO:0000313" key="2">
    <source>
        <dbReference type="Proteomes" id="UP001163846"/>
    </source>
</evidence>
<evidence type="ECO:0000313" key="1">
    <source>
        <dbReference type="EMBL" id="KAJ3837991.1"/>
    </source>
</evidence>
<dbReference type="EMBL" id="MU806209">
    <property type="protein sequence ID" value="KAJ3837991.1"/>
    <property type="molecule type" value="Genomic_DNA"/>
</dbReference>